<dbReference type="PROSITE" id="PS00463">
    <property type="entry name" value="ZN2_CY6_FUNGAL_1"/>
    <property type="match status" value="1"/>
</dbReference>
<evidence type="ECO:0000256" key="1">
    <source>
        <dbReference type="ARBA" id="ARBA00023015"/>
    </source>
</evidence>
<dbReference type="InterPro" id="IPR036864">
    <property type="entry name" value="Zn2-C6_fun-type_DNA-bd_sf"/>
</dbReference>
<dbReference type="EMBL" id="JBFTWV010000185">
    <property type="protein sequence ID" value="KAL2784293.1"/>
    <property type="molecule type" value="Genomic_DNA"/>
</dbReference>
<dbReference type="SUPFAM" id="SSF57701">
    <property type="entry name" value="Zn2/Cys6 DNA-binding domain"/>
    <property type="match status" value="1"/>
</dbReference>
<evidence type="ECO:0000256" key="5">
    <source>
        <dbReference type="SAM" id="MobiDB-lite"/>
    </source>
</evidence>
<feature type="domain" description="Zn(2)-C6 fungal-type" evidence="6">
    <location>
        <begin position="26"/>
        <end position="57"/>
    </location>
</feature>
<dbReference type="Gene3D" id="4.10.240.10">
    <property type="entry name" value="Zn(2)-C6 fungal-type DNA-binding domain"/>
    <property type="match status" value="1"/>
</dbReference>
<gene>
    <name evidence="7" type="ORF">BJX66DRAFT_348497</name>
</gene>
<dbReference type="CDD" id="cd00067">
    <property type="entry name" value="GAL4"/>
    <property type="match status" value="1"/>
</dbReference>
<keyword evidence="3" id="KW-0804">Transcription</keyword>
<dbReference type="PROSITE" id="PS50048">
    <property type="entry name" value="ZN2_CY6_FUNGAL_2"/>
    <property type="match status" value="1"/>
</dbReference>
<evidence type="ECO:0000313" key="8">
    <source>
        <dbReference type="Proteomes" id="UP001610563"/>
    </source>
</evidence>
<keyword evidence="1" id="KW-0805">Transcription regulation</keyword>
<dbReference type="InterPro" id="IPR052780">
    <property type="entry name" value="AAA_Catabolism_Regulators"/>
</dbReference>
<feature type="compositionally biased region" description="Basic and acidic residues" evidence="5">
    <location>
        <begin position="60"/>
        <end position="71"/>
    </location>
</feature>
<keyword evidence="8" id="KW-1185">Reference proteome</keyword>
<protein>
    <recommendedName>
        <fullName evidence="6">Zn(2)-C6 fungal-type domain-containing protein</fullName>
    </recommendedName>
</protein>
<dbReference type="Pfam" id="PF00172">
    <property type="entry name" value="Zn_clus"/>
    <property type="match status" value="1"/>
</dbReference>
<comment type="caution">
    <text evidence="7">The sequence shown here is derived from an EMBL/GenBank/DDBJ whole genome shotgun (WGS) entry which is preliminary data.</text>
</comment>
<feature type="compositionally biased region" description="Basic and acidic residues" evidence="5">
    <location>
        <begin position="92"/>
        <end position="121"/>
    </location>
</feature>
<evidence type="ECO:0000259" key="6">
    <source>
        <dbReference type="PROSITE" id="PS50048"/>
    </source>
</evidence>
<dbReference type="Proteomes" id="UP001610563">
    <property type="component" value="Unassembled WGS sequence"/>
</dbReference>
<evidence type="ECO:0000313" key="7">
    <source>
        <dbReference type="EMBL" id="KAL2784293.1"/>
    </source>
</evidence>
<organism evidence="7 8">
    <name type="scientific">Aspergillus keveii</name>
    <dbReference type="NCBI Taxonomy" id="714993"/>
    <lineage>
        <taxon>Eukaryota</taxon>
        <taxon>Fungi</taxon>
        <taxon>Dikarya</taxon>
        <taxon>Ascomycota</taxon>
        <taxon>Pezizomycotina</taxon>
        <taxon>Eurotiomycetes</taxon>
        <taxon>Eurotiomycetidae</taxon>
        <taxon>Eurotiales</taxon>
        <taxon>Aspergillaceae</taxon>
        <taxon>Aspergillus</taxon>
        <taxon>Aspergillus subgen. Nidulantes</taxon>
    </lineage>
</organism>
<dbReference type="PANTHER" id="PTHR31644">
    <property type="entry name" value="TRANSCRIPTIONAL ACTIVATOR ARO80-RELATED"/>
    <property type="match status" value="1"/>
</dbReference>
<sequence>MAPASAATRSNNSANNTPSYKRGYVACIGCRTRKVRCVLGSKPPCAKCQREHRECVFQKGERTGKRREAPKWARAQSQSRRDSNSNSTPTPARDDERGEEVRSERSRRESVVEPQESHLIDDANGGGNPGVHGDAEDSPLTDPVMSTIFTRPSDALDVLFDAARPGPAQEQGQPHVGGFPEEESLGVSSLVSESGLVAVSALSQPSEDVLDLWDKCRFVRQGWFTGQEAVTYLDLLYRYLAPLAPVLTEDYRDHANHVRLVTEEPMLCCTLLMIASRYFILPGAGGVSRSHFIHQRLWQYCELLIRRIMFGQEKHSTAKTRIVGSIESLILISDWHPRSVHFPPDTEGWDAELISPAYDRRNRLHTNGDVPLIRWREDVFEPARRSERMSWMFLGAATSLAYELGIFDSASASISLLGPRYHRAASLLYIYVTQMAVKMGCSSLLPDNIALASTQSAQDIDAHWTASIRLWTELTRLMKTASAMFFQSMASTKQQLGSGQYIILLQHFAPSLDRWHEQFTASSDIPQSLGSLILIEYHYLQICTSALSIQAVVERAVARSSAHLSETEGVESCILPQDHTFIRNVVTGSRSVLEIATSMATEGRLRYAPLRALVCITSSSIFLLKAISLGGRHADLQTSLDILDRCILALRSSGTDDMDFSLRYATLLEKHVARFRANFILPHQPAPFNTSTGAGTLPTPSLSHRHDDHDPLSIPPATPYTHSNSMLWPQQQYPALDQMPAAEDWWARPFDPNIAPFSTHGNAGEGVSLGLELDSLDFLWNLPIVDGVDLPT</sequence>
<dbReference type="SMART" id="SM00066">
    <property type="entry name" value="GAL4"/>
    <property type="match status" value="1"/>
</dbReference>
<evidence type="ECO:0000256" key="3">
    <source>
        <dbReference type="ARBA" id="ARBA00023163"/>
    </source>
</evidence>
<evidence type="ECO:0000256" key="4">
    <source>
        <dbReference type="ARBA" id="ARBA00023242"/>
    </source>
</evidence>
<proteinExistence type="predicted"/>
<dbReference type="PANTHER" id="PTHR31644:SF3">
    <property type="entry name" value="ZN(II)2CYS6 TRANSCRIPTION FACTOR (EUROFUNG)"/>
    <property type="match status" value="1"/>
</dbReference>
<accession>A0ABR4FM19</accession>
<keyword evidence="2" id="KW-0238">DNA-binding</keyword>
<dbReference type="InterPro" id="IPR001138">
    <property type="entry name" value="Zn2Cys6_DnaBD"/>
</dbReference>
<reference evidence="7 8" key="1">
    <citation type="submission" date="2024-07" db="EMBL/GenBank/DDBJ databases">
        <title>Section-level genome sequencing and comparative genomics of Aspergillus sections Usti and Cavernicolus.</title>
        <authorList>
            <consortium name="Lawrence Berkeley National Laboratory"/>
            <person name="Nybo J.L."/>
            <person name="Vesth T.C."/>
            <person name="Theobald S."/>
            <person name="Frisvad J.C."/>
            <person name="Larsen T.O."/>
            <person name="Kjaerboelling I."/>
            <person name="Rothschild-Mancinelli K."/>
            <person name="Lyhne E.K."/>
            <person name="Kogle M.E."/>
            <person name="Barry K."/>
            <person name="Clum A."/>
            <person name="Na H."/>
            <person name="Ledsgaard L."/>
            <person name="Lin J."/>
            <person name="Lipzen A."/>
            <person name="Kuo A."/>
            <person name="Riley R."/>
            <person name="Mondo S."/>
            <person name="Labutti K."/>
            <person name="Haridas S."/>
            <person name="Pangalinan J."/>
            <person name="Salamov A.A."/>
            <person name="Simmons B.A."/>
            <person name="Magnuson J.K."/>
            <person name="Chen J."/>
            <person name="Drula E."/>
            <person name="Henrissat B."/>
            <person name="Wiebenga A."/>
            <person name="Lubbers R.J."/>
            <person name="Gomes A.C."/>
            <person name="Makela M.R."/>
            <person name="Stajich J."/>
            <person name="Grigoriev I.V."/>
            <person name="Mortensen U.H."/>
            <person name="De Vries R.P."/>
            <person name="Baker S.E."/>
            <person name="Andersen M.R."/>
        </authorList>
    </citation>
    <scope>NUCLEOTIDE SEQUENCE [LARGE SCALE GENOMIC DNA]</scope>
    <source>
        <strain evidence="7 8">CBS 209.92</strain>
    </source>
</reference>
<name>A0ABR4FM19_9EURO</name>
<feature type="region of interest" description="Disordered" evidence="5">
    <location>
        <begin position="60"/>
        <end position="144"/>
    </location>
</feature>
<evidence type="ECO:0000256" key="2">
    <source>
        <dbReference type="ARBA" id="ARBA00023125"/>
    </source>
</evidence>
<keyword evidence="4" id="KW-0539">Nucleus</keyword>
<dbReference type="CDD" id="cd12148">
    <property type="entry name" value="fungal_TF_MHR"/>
    <property type="match status" value="1"/>
</dbReference>